<evidence type="ECO:0000256" key="3">
    <source>
        <dbReference type="ARBA" id="ARBA00022685"/>
    </source>
</evidence>
<protein>
    <submittedName>
        <fullName evidence="7">Insulin-like 3</fullName>
    </submittedName>
</protein>
<dbReference type="eggNOG" id="ENOG502TFQI">
    <property type="taxonomic scope" value="Eukaryota"/>
</dbReference>
<keyword evidence="3" id="KW-0165">Cleavage on pair of basic residues</keyword>
<keyword evidence="5" id="KW-1015">Disulfide bond</keyword>
<evidence type="ECO:0000256" key="6">
    <source>
        <dbReference type="SAM" id="SignalP"/>
    </source>
</evidence>
<dbReference type="Proteomes" id="UP000052978">
    <property type="component" value="Unassembled WGS sequence"/>
</dbReference>
<evidence type="ECO:0000256" key="4">
    <source>
        <dbReference type="ARBA" id="ARBA00022729"/>
    </source>
</evidence>
<comment type="subcellular location">
    <subcellularLocation>
        <location evidence="1">Secreted</location>
    </subcellularLocation>
</comment>
<dbReference type="EMBL" id="KE163515">
    <property type="protein sequence ID" value="EPQ12469.1"/>
    <property type="molecule type" value="Genomic_DNA"/>
</dbReference>
<accession>S7N5R5</accession>
<name>S7N5R5_MYOBR</name>
<keyword evidence="4 6" id="KW-0732">Signal</keyword>
<keyword evidence="8" id="KW-1185">Reference proteome</keyword>
<evidence type="ECO:0000313" key="7">
    <source>
        <dbReference type="EMBL" id="EPQ12469.1"/>
    </source>
</evidence>
<dbReference type="GO" id="GO:0007193">
    <property type="term" value="P:adenylate cyclase-inhibiting G protein-coupled receptor signaling pathway"/>
    <property type="evidence" value="ECO:0007669"/>
    <property type="project" value="TreeGrafter"/>
</dbReference>
<organism evidence="7 8">
    <name type="scientific">Myotis brandtii</name>
    <name type="common">Brandt's bat</name>
    <dbReference type="NCBI Taxonomy" id="109478"/>
    <lineage>
        <taxon>Eukaryota</taxon>
        <taxon>Metazoa</taxon>
        <taxon>Chordata</taxon>
        <taxon>Craniata</taxon>
        <taxon>Vertebrata</taxon>
        <taxon>Euteleostomi</taxon>
        <taxon>Mammalia</taxon>
        <taxon>Eutheria</taxon>
        <taxon>Laurasiatheria</taxon>
        <taxon>Chiroptera</taxon>
        <taxon>Yangochiroptera</taxon>
        <taxon>Vespertilionidae</taxon>
        <taxon>Myotis</taxon>
    </lineage>
</organism>
<gene>
    <name evidence="7" type="ORF">D623_10018627</name>
</gene>
<dbReference type="GO" id="GO:0005615">
    <property type="term" value="C:extracellular space"/>
    <property type="evidence" value="ECO:0007669"/>
    <property type="project" value="TreeGrafter"/>
</dbReference>
<evidence type="ECO:0000256" key="5">
    <source>
        <dbReference type="ARBA" id="ARBA00023157"/>
    </source>
</evidence>
<feature type="signal peptide" evidence="6">
    <location>
        <begin position="1"/>
        <end position="22"/>
    </location>
</feature>
<dbReference type="SUPFAM" id="SSF56994">
    <property type="entry name" value="Insulin-like"/>
    <property type="match status" value="1"/>
</dbReference>
<dbReference type="PANTHER" id="PTHR10423">
    <property type="entry name" value="INSULIN-LIKE 3"/>
    <property type="match status" value="1"/>
</dbReference>
<evidence type="ECO:0000256" key="2">
    <source>
        <dbReference type="ARBA" id="ARBA00022525"/>
    </source>
</evidence>
<evidence type="ECO:0000256" key="1">
    <source>
        <dbReference type="ARBA" id="ARBA00004613"/>
    </source>
</evidence>
<sequence length="134" mass="14238">MDPRPLPWALVLLSSALVGTLGRAPTPEGPEKLCGHHFVRALVRVCGGPRWSPETGRPVTGGDQGVTQVSCCNGWKDDISSMAWWPRTKCWYSTLSPCPRPLTITTTTTTTIAGQLPPTLPATAALAAAPGKTY</sequence>
<dbReference type="PANTHER" id="PTHR10423:SF3">
    <property type="entry name" value="INSULIN-LIKE 3"/>
    <property type="match status" value="1"/>
</dbReference>
<dbReference type="AlphaFoldDB" id="S7N5R5"/>
<dbReference type="InterPro" id="IPR036438">
    <property type="entry name" value="Insulin-like_sf"/>
</dbReference>
<proteinExistence type="predicted"/>
<keyword evidence="2" id="KW-0964">Secreted</keyword>
<evidence type="ECO:0000313" key="8">
    <source>
        <dbReference type="Proteomes" id="UP000052978"/>
    </source>
</evidence>
<dbReference type="GO" id="GO:0001664">
    <property type="term" value="F:G protein-coupled receptor binding"/>
    <property type="evidence" value="ECO:0007669"/>
    <property type="project" value="TreeGrafter"/>
</dbReference>
<reference evidence="7 8" key="1">
    <citation type="journal article" date="2013" name="Nat. Commun.">
        <title>Genome analysis reveals insights into physiology and longevity of the Brandt's bat Myotis brandtii.</title>
        <authorList>
            <person name="Seim I."/>
            <person name="Fang X."/>
            <person name="Xiong Z."/>
            <person name="Lobanov A.V."/>
            <person name="Huang Z."/>
            <person name="Ma S."/>
            <person name="Feng Y."/>
            <person name="Turanov A.A."/>
            <person name="Zhu Y."/>
            <person name="Lenz T.L."/>
            <person name="Gerashchenko M.V."/>
            <person name="Fan D."/>
            <person name="Hee Yim S."/>
            <person name="Yao X."/>
            <person name="Jordan D."/>
            <person name="Xiong Y."/>
            <person name="Ma Y."/>
            <person name="Lyapunov A.N."/>
            <person name="Chen G."/>
            <person name="Kulakova O.I."/>
            <person name="Sun Y."/>
            <person name="Lee S.G."/>
            <person name="Bronson R.T."/>
            <person name="Moskalev A.A."/>
            <person name="Sunyaev S.R."/>
            <person name="Zhang G."/>
            <person name="Krogh A."/>
            <person name="Wang J."/>
            <person name="Gladyshev V.N."/>
        </authorList>
    </citation>
    <scope>NUCLEOTIDE SEQUENCE [LARGE SCALE GENOMIC DNA]</scope>
</reference>
<feature type="chain" id="PRO_5004543534" evidence="6">
    <location>
        <begin position="23"/>
        <end position="134"/>
    </location>
</feature>
<dbReference type="InterPro" id="IPR043387">
    <property type="entry name" value="INSL3/INSL4"/>
</dbReference>